<sequence>MFKQILASVGIGKAKVDTLLLSDSLQAGKPFDIEVVIQGGDVEQQLQGLEFAVMASAKTEADLGDNEVKYNKSVILQSWSQSFNLTIQPGETVTKQLTLDLHPEVPATYLFGHQIGKVWLQTGLDIKSGLDASDKDSLTIVPSKTQLAVLKFISDSGYRLFKSDIEFGRVRAHDFVSHLPCYQEYEFKPESRSLFGARELEVTFVDNGTETGVLIEIDRAFLGDGYKSISIPNNCSTSESVRHYIEPLLG</sequence>
<evidence type="ECO:0000313" key="1">
    <source>
        <dbReference type="EMBL" id="PRO69129.1"/>
    </source>
</evidence>
<dbReference type="RefSeq" id="WP_105931340.1">
    <property type="nucleotide sequence ID" value="NZ_PVNO01000025.1"/>
</dbReference>
<gene>
    <name evidence="1" type="ORF">C6Y39_11305</name>
</gene>
<name>A0ABX5CNI2_9ALTE</name>
<dbReference type="InterPro" id="IPR009776">
    <property type="entry name" value="Spore_0_M"/>
</dbReference>
<keyword evidence="2" id="KW-1185">Reference proteome</keyword>
<dbReference type="PANTHER" id="PTHR40053">
    <property type="entry name" value="SPORULATION-CONTROL PROTEIN SPO0M"/>
    <property type="match status" value="1"/>
</dbReference>
<dbReference type="EMBL" id="PVNO01000025">
    <property type="protein sequence ID" value="PRO69129.1"/>
    <property type="molecule type" value="Genomic_DNA"/>
</dbReference>
<dbReference type="Pfam" id="PF07070">
    <property type="entry name" value="Spo0M"/>
    <property type="match status" value="1"/>
</dbReference>
<comment type="caution">
    <text evidence="1">The sequence shown here is derived from an EMBL/GenBank/DDBJ whole genome shotgun (WGS) entry which is preliminary data.</text>
</comment>
<protein>
    <submittedName>
        <fullName evidence="1">Sporulation protein SpoOM</fullName>
    </submittedName>
</protein>
<accession>A0ABX5CNI2</accession>
<dbReference type="Proteomes" id="UP000239539">
    <property type="component" value="Unassembled WGS sequence"/>
</dbReference>
<reference evidence="2" key="1">
    <citation type="journal article" date="2020" name="Int. J. Syst. Evol. Microbiol.">
        <title>Alteromonas alba sp. nov., a marine bacterium isolated from the seawater of the West Pacific Ocean.</title>
        <authorList>
            <person name="Sun C."/>
            <person name="Wu Y.-H."/>
            <person name="Xamxidin M."/>
            <person name="Cheng H."/>
            <person name="Xu X.-W."/>
        </authorList>
    </citation>
    <scope>NUCLEOTIDE SEQUENCE [LARGE SCALE GENOMIC DNA]</scope>
    <source>
        <strain evidence="2">9a2</strain>
    </source>
</reference>
<evidence type="ECO:0000313" key="2">
    <source>
        <dbReference type="Proteomes" id="UP000239539"/>
    </source>
</evidence>
<dbReference type="PANTHER" id="PTHR40053:SF1">
    <property type="entry name" value="SPORULATION-CONTROL PROTEIN SPO0M"/>
    <property type="match status" value="1"/>
</dbReference>
<organism evidence="1 2">
    <name type="scientific">Alteromonas gracilis</name>
    <dbReference type="NCBI Taxonomy" id="1479524"/>
    <lineage>
        <taxon>Bacteria</taxon>
        <taxon>Pseudomonadati</taxon>
        <taxon>Pseudomonadota</taxon>
        <taxon>Gammaproteobacteria</taxon>
        <taxon>Alteromonadales</taxon>
        <taxon>Alteromonadaceae</taxon>
        <taxon>Alteromonas/Salinimonas group</taxon>
        <taxon>Alteromonas</taxon>
    </lineage>
</organism>
<proteinExistence type="predicted"/>